<protein>
    <submittedName>
        <fullName evidence="1">Uncharacterized protein</fullName>
    </submittedName>
</protein>
<organism evidence="1 2">
    <name type="scientific">Actibacterium naphthalenivorans</name>
    <dbReference type="NCBI Taxonomy" id="1614693"/>
    <lineage>
        <taxon>Bacteria</taxon>
        <taxon>Pseudomonadati</taxon>
        <taxon>Pseudomonadota</taxon>
        <taxon>Alphaproteobacteria</taxon>
        <taxon>Rhodobacterales</taxon>
        <taxon>Roseobacteraceae</taxon>
        <taxon>Actibacterium</taxon>
    </lineage>
</organism>
<keyword evidence="2" id="KW-1185">Reference proteome</keyword>
<comment type="caution">
    <text evidence="1">The sequence shown here is derived from an EMBL/GenBank/DDBJ whole genome shotgun (WGS) entry which is preliminary data.</text>
</comment>
<evidence type="ECO:0000313" key="1">
    <source>
        <dbReference type="EMBL" id="MBB4021695.1"/>
    </source>
</evidence>
<dbReference type="EMBL" id="JACIEQ010000001">
    <property type="protein sequence ID" value="MBB4021695.1"/>
    <property type="molecule type" value="Genomic_DNA"/>
</dbReference>
<dbReference type="AlphaFoldDB" id="A0A840C8D7"/>
<reference evidence="1" key="1">
    <citation type="submission" date="2020-08" db="EMBL/GenBank/DDBJ databases">
        <title>Genomic Encyclopedia of Type Strains, Phase IV (KMG-IV): sequencing the most valuable type-strain genomes for metagenomic binning, comparative biology and taxonomic classification.</title>
        <authorList>
            <person name="Goeker M."/>
        </authorList>
    </citation>
    <scope>NUCLEOTIDE SEQUENCE [LARGE SCALE GENOMIC DNA]</scope>
    <source>
        <strain evidence="1">DSM 105040</strain>
    </source>
</reference>
<evidence type="ECO:0000313" key="2">
    <source>
        <dbReference type="Proteomes" id="UP000585681"/>
    </source>
</evidence>
<accession>A0A840C8D7</accession>
<name>A0A840C8D7_9RHOB</name>
<proteinExistence type="predicted"/>
<sequence length="65" mass="7052">MMDVKSIDKQGDVLVVKGKMMGSMPATIHIGPDAIWESFKMLSWKTRFGLVGMLIKGALGGKKKG</sequence>
<dbReference type="Proteomes" id="UP000585681">
    <property type="component" value="Unassembled WGS sequence"/>
</dbReference>
<gene>
    <name evidence="1" type="ORF">GGR17_001486</name>
</gene>